<dbReference type="SUPFAM" id="SSF53448">
    <property type="entry name" value="Nucleotide-diphospho-sugar transferases"/>
    <property type="match status" value="1"/>
</dbReference>
<comment type="caution">
    <text evidence="4">The sequence shown here is derived from an EMBL/GenBank/DDBJ whole genome shotgun (WGS) entry which is preliminary data.</text>
</comment>
<accession>A0A5D6WXL2</accession>
<dbReference type="GO" id="GO:0046872">
    <property type="term" value="F:metal ion binding"/>
    <property type="evidence" value="ECO:0007669"/>
    <property type="project" value="UniProtKB-KW"/>
</dbReference>
<keyword evidence="3" id="KW-0479">Metal-binding</keyword>
<proteinExistence type="predicted"/>
<dbReference type="CDD" id="cd04194">
    <property type="entry name" value="GT8_A4GalT_like"/>
    <property type="match status" value="1"/>
</dbReference>
<gene>
    <name evidence="4" type="ORF">FZ041_00335</name>
</gene>
<dbReference type="PANTHER" id="PTHR13778:SF47">
    <property type="entry name" value="LIPOPOLYSACCHARIDE 1,3-GALACTOSYLTRANSFERASE"/>
    <property type="match status" value="1"/>
</dbReference>
<dbReference type="Pfam" id="PF01501">
    <property type="entry name" value="Glyco_transf_8"/>
    <property type="match status" value="1"/>
</dbReference>
<evidence type="ECO:0000313" key="5">
    <source>
        <dbReference type="Proteomes" id="UP000322783"/>
    </source>
</evidence>
<dbReference type="InterPro" id="IPR002495">
    <property type="entry name" value="Glyco_trans_8"/>
</dbReference>
<keyword evidence="1" id="KW-0328">Glycosyltransferase</keyword>
<dbReference type="GO" id="GO:0016757">
    <property type="term" value="F:glycosyltransferase activity"/>
    <property type="evidence" value="ECO:0007669"/>
    <property type="project" value="UniProtKB-KW"/>
</dbReference>
<evidence type="ECO:0000313" key="4">
    <source>
        <dbReference type="EMBL" id="TYZ31004.1"/>
    </source>
</evidence>
<dbReference type="AlphaFoldDB" id="A0A5D6WXL2"/>
<dbReference type="EMBL" id="VTOZ01000001">
    <property type="protein sequence ID" value="TYZ31004.1"/>
    <property type="molecule type" value="Genomic_DNA"/>
</dbReference>
<reference evidence="4 5" key="1">
    <citation type="submission" date="2019-08" db="EMBL/GenBank/DDBJ databases">
        <title>Selenomonas sp. mPRGC5 and Selenomonas sp. mPRGC8 isolated from ruminal fluid of dairy goat (Capra hircus).</title>
        <authorList>
            <person name="Poothong S."/>
            <person name="Nuengjamnong C."/>
            <person name="Tanasupawat S."/>
        </authorList>
    </citation>
    <scope>NUCLEOTIDE SEQUENCE [LARGE SCALE GENOMIC DNA]</scope>
    <source>
        <strain evidence="5">mPRGC8</strain>
    </source>
</reference>
<keyword evidence="5" id="KW-1185">Reference proteome</keyword>
<keyword evidence="2 4" id="KW-0808">Transferase</keyword>
<organism evidence="4 5">
    <name type="scientific">Selenomonas caprae</name>
    <dbReference type="NCBI Taxonomy" id="2606905"/>
    <lineage>
        <taxon>Bacteria</taxon>
        <taxon>Bacillati</taxon>
        <taxon>Bacillota</taxon>
        <taxon>Negativicutes</taxon>
        <taxon>Selenomonadales</taxon>
        <taxon>Selenomonadaceae</taxon>
        <taxon>Selenomonas</taxon>
    </lineage>
</organism>
<dbReference type="InterPro" id="IPR050748">
    <property type="entry name" value="Glycosyltrans_8_dom-fam"/>
</dbReference>
<evidence type="ECO:0000256" key="2">
    <source>
        <dbReference type="ARBA" id="ARBA00022679"/>
    </source>
</evidence>
<evidence type="ECO:0000256" key="3">
    <source>
        <dbReference type="ARBA" id="ARBA00022723"/>
    </source>
</evidence>
<evidence type="ECO:0000256" key="1">
    <source>
        <dbReference type="ARBA" id="ARBA00022676"/>
    </source>
</evidence>
<dbReference type="RefSeq" id="WP_149188144.1">
    <property type="nucleotide sequence ID" value="NZ_VTOZ01000001.1"/>
</dbReference>
<protein>
    <submittedName>
        <fullName evidence="4">Glycosyltransferase family 8 protein</fullName>
    </submittedName>
</protein>
<name>A0A5D6WXL2_9FIRM</name>
<sequence>MIHVCYAVSDKKGNYTKYVGASLCSIFENTKEWVTVHFLHDYTLSTDNRRMLMQLVRSYGQQIVFYDFEKLFKKRFQDFEAGNMWMKAYIKPGVSQATWYRLLVGEALPKVDRLIYLDGDTIVNMDIAELWNEETGANGLAAVPDTVIQEGHFSHMVKKGLCEESRYFNAGVLLLDMEKYRQQKQLLERGAEFLKENMLVDYLDQDVLNYFFHKDCRILPEKYNTLVSWEFAHKRENVGACIYHYAGKCYAIDAVNNYHRLFLTYLTKTPWCNADFLGNLARQIHQANRSLMLAYANFIAGMHRIIIGEEQEKEKLMKLMMLKEGEKFYTLKEFNAKGLRLEPHEVIIFFIKPEDYEKVKKNLEQGGVLEGVHFLNGNLFLYRDSSQDAQILREA</sequence>
<dbReference type="PANTHER" id="PTHR13778">
    <property type="entry name" value="GLYCOSYLTRANSFERASE 8 DOMAIN-CONTAINING PROTEIN"/>
    <property type="match status" value="1"/>
</dbReference>
<dbReference type="Proteomes" id="UP000322783">
    <property type="component" value="Unassembled WGS sequence"/>
</dbReference>
<dbReference type="InterPro" id="IPR029044">
    <property type="entry name" value="Nucleotide-diphossugar_trans"/>
</dbReference>
<dbReference type="Gene3D" id="3.90.550.10">
    <property type="entry name" value="Spore Coat Polysaccharide Biosynthesis Protein SpsA, Chain A"/>
    <property type="match status" value="1"/>
</dbReference>